<accession>A0A8J6JLU1</accession>
<evidence type="ECO:0000313" key="3">
    <source>
        <dbReference type="Proteomes" id="UP000607645"/>
    </source>
</evidence>
<dbReference type="RefSeq" id="WP_155147276.1">
    <property type="nucleotide sequence ID" value="NZ_JACOPQ010000006.1"/>
</dbReference>
<feature type="domain" description="HTH cro/C1-type" evidence="1">
    <location>
        <begin position="22"/>
        <end position="78"/>
    </location>
</feature>
<dbReference type="Proteomes" id="UP000607645">
    <property type="component" value="Unassembled WGS sequence"/>
</dbReference>
<dbReference type="AlphaFoldDB" id="A0A8J6JLU1"/>
<dbReference type="SMART" id="SM00530">
    <property type="entry name" value="HTH_XRE"/>
    <property type="match status" value="1"/>
</dbReference>
<name>A0A8J6JLU1_9FIRM</name>
<dbReference type="SUPFAM" id="SSF47413">
    <property type="entry name" value="lambda repressor-like DNA-binding domains"/>
    <property type="match status" value="1"/>
</dbReference>
<evidence type="ECO:0000259" key="1">
    <source>
        <dbReference type="PROSITE" id="PS50943"/>
    </source>
</evidence>
<reference evidence="2" key="1">
    <citation type="submission" date="2020-08" db="EMBL/GenBank/DDBJ databases">
        <title>Genome public.</title>
        <authorList>
            <person name="Liu C."/>
            <person name="Sun Q."/>
        </authorList>
    </citation>
    <scope>NUCLEOTIDE SEQUENCE</scope>
    <source>
        <strain evidence="2">NSJ-52</strain>
    </source>
</reference>
<dbReference type="PROSITE" id="PS50943">
    <property type="entry name" value="HTH_CROC1"/>
    <property type="match status" value="1"/>
</dbReference>
<gene>
    <name evidence="2" type="ORF">H8S62_09375</name>
</gene>
<dbReference type="Gene3D" id="1.10.260.40">
    <property type="entry name" value="lambda repressor-like DNA-binding domains"/>
    <property type="match status" value="1"/>
</dbReference>
<dbReference type="EMBL" id="JACOPQ010000006">
    <property type="protein sequence ID" value="MBC5737219.1"/>
    <property type="molecule type" value="Genomic_DNA"/>
</dbReference>
<dbReference type="InterPro" id="IPR001387">
    <property type="entry name" value="Cro/C1-type_HTH"/>
</dbReference>
<comment type="caution">
    <text evidence="2">The sequence shown here is derived from an EMBL/GenBank/DDBJ whole genome shotgun (WGS) entry which is preliminary data.</text>
</comment>
<organism evidence="2 3">
    <name type="scientific">Lawsonibacter faecis</name>
    <dbReference type="NCBI Taxonomy" id="2763052"/>
    <lineage>
        <taxon>Bacteria</taxon>
        <taxon>Bacillati</taxon>
        <taxon>Bacillota</taxon>
        <taxon>Clostridia</taxon>
        <taxon>Eubacteriales</taxon>
        <taxon>Oscillospiraceae</taxon>
        <taxon>Lawsonibacter</taxon>
    </lineage>
</organism>
<dbReference type="InterPro" id="IPR010982">
    <property type="entry name" value="Lambda_DNA-bd_dom_sf"/>
</dbReference>
<keyword evidence="3" id="KW-1185">Reference proteome</keyword>
<sequence length="83" mass="9509">MSSSREVSFENREKYLELGLNIAFYRKRCGLTQEALAERVGISRSHLSAIEAPNLLRPFSLELLFELADALHISPSKLLEFRE</sequence>
<evidence type="ECO:0000313" key="2">
    <source>
        <dbReference type="EMBL" id="MBC5737219.1"/>
    </source>
</evidence>
<dbReference type="Pfam" id="PF01381">
    <property type="entry name" value="HTH_3"/>
    <property type="match status" value="1"/>
</dbReference>
<protein>
    <submittedName>
        <fullName evidence="2">Helix-turn-helix transcriptional regulator</fullName>
    </submittedName>
</protein>
<proteinExistence type="predicted"/>
<dbReference type="GO" id="GO:0003677">
    <property type="term" value="F:DNA binding"/>
    <property type="evidence" value="ECO:0007669"/>
    <property type="project" value="InterPro"/>
</dbReference>
<dbReference type="CDD" id="cd00093">
    <property type="entry name" value="HTH_XRE"/>
    <property type="match status" value="1"/>
</dbReference>